<reference evidence="2" key="1">
    <citation type="journal article" date="2012" name="PLoS Genet.">
        <title>The genomes of the fungal plant pathogens Cladosporium fulvum and Dothistroma septosporum reveal adaptation to different hosts and lifestyles but also signatures of common ancestry.</title>
        <authorList>
            <person name="de Wit P.J.G.M."/>
            <person name="van der Burgt A."/>
            <person name="Oekmen B."/>
            <person name="Stergiopoulos I."/>
            <person name="Abd-Elsalam K.A."/>
            <person name="Aerts A.L."/>
            <person name="Bahkali A.H."/>
            <person name="Beenen H.G."/>
            <person name="Chettri P."/>
            <person name="Cox M.P."/>
            <person name="Datema E."/>
            <person name="de Vries R.P."/>
            <person name="Dhillon B."/>
            <person name="Ganley A.R."/>
            <person name="Griffiths S.A."/>
            <person name="Guo Y."/>
            <person name="Hamelin R.C."/>
            <person name="Henrissat B."/>
            <person name="Kabir M.S."/>
            <person name="Jashni M.K."/>
            <person name="Kema G."/>
            <person name="Klaubauf S."/>
            <person name="Lapidus A."/>
            <person name="Levasseur A."/>
            <person name="Lindquist E."/>
            <person name="Mehrabi R."/>
            <person name="Ohm R.A."/>
            <person name="Owen T.J."/>
            <person name="Salamov A."/>
            <person name="Schwelm A."/>
            <person name="Schijlen E."/>
            <person name="Sun H."/>
            <person name="van den Burg H.A."/>
            <person name="van Ham R.C.H.J."/>
            <person name="Zhang S."/>
            <person name="Goodwin S.B."/>
            <person name="Grigoriev I.V."/>
            <person name="Collemare J."/>
            <person name="Bradshaw R.E."/>
        </authorList>
    </citation>
    <scope>NUCLEOTIDE SEQUENCE [LARGE SCALE GENOMIC DNA]</scope>
    <source>
        <strain evidence="2">NZE10 / CBS 128990</strain>
    </source>
</reference>
<dbReference type="OMA" id="QTGMIFD"/>
<dbReference type="STRING" id="675120.M2WKK6"/>
<dbReference type="eggNOG" id="KOG2053">
    <property type="taxonomic scope" value="Eukaryota"/>
</dbReference>
<dbReference type="Proteomes" id="UP000016933">
    <property type="component" value="Unassembled WGS sequence"/>
</dbReference>
<dbReference type="EMBL" id="KB446545">
    <property type="protein sequence ID" value="EME39508.1"/>
    <property type="molecule type" value="Genomic_DNA"/>
</dbReference>
<keyword evidence="2" id="KW-1185">Reference proteome</keyword>
<dbReference type="InterPro" id="IPR019183">
    <property type="entry name" value="NAA25_NatB_aux_su"/>
</dbReference>
<proteinExistence type="predicted"/>
<dbReference type="OrthoDB" id="5296at2759"/>
<organism evidence="1 2">
    <name type="scientific">Dothistroma septosporum (strain NZE10 / CBS 128990)</name>
    <name type="common">Red band needle blight fungus</name>
    <name type="synonym">Mycosphaerella pini</name>
    <dbReference type="NCBI Taxonomy" id="675120"/>
    <lineage>
        <taxon>Eukaryota</taxon>
        <taxon>Fungi</taxon>
        <taxon>Dikarya</taxon>
        <taxon>Ascomycota</taxon>
        <taxon>Pezizomycotina</taxon>
        <taxon>Dothideomycetes</taxon>
        <taxon>Dothideomycetidae</taxon>
        <taxon>Mycosphaerellales</taxon>
        <taxon>Mycosphaerellaceae</taxon>
        <taxon>Dothistroma</taxon>
    </lineage>
</organism>
<reference evidence="1 2" key="2">
    <citation type="journal article" date="2012" name="PLoS Pathog.">
        <title>Diverse lifestyles and strategies of plant pathogenesis encoded in the genomes of eighteen Dothideomycetes fungi.</title>
        <authorList>
            <person name="Ohm R.A."/>
            <person name="Feau N."/>
            <person name="Henrissat B."/>
            <person name="Schoch C.L."/>
            <person name="Horwitz B.A."/>
            <person name="Barry K.W."/>
            <person name="Condon B.J."/>
            <person name="Copeland A.C."/>
            <person name="Dhillon B."/>
            <person name="Glaser F."/>
            <person name="Hesse C.N."/>
            <person name="Kosti I."/>
            <person name="LaButti K."/>
            <person name="Lindquist E.A."/>
            <person name="Lucas S."/>
            <person name="Salamov A.A."/>
            <person name="Bradshaw R.E."/>
            <person name="Ciuffetti L."/>
            <person name="Hamelin R.C."/>
            <person name="Kema G.H.J."/>
            <person name="Lawrence C."/>
            <person name="Scott J.A."/>
            <person name="Spatafora J.W."/>
            <person name="Turgeon B.G."/>
            <person name="de Wit P.J.G.M."/>
            <person name="Zhong S."/>
            <person name="Goodwin S.B."/>
            <person name="Grigoriev I.V."/>
        </authorList>
    </citation>
    <scope>NUCLEOTIDE SEQUENCE [LARGE SCALE GENOMIC DNA]</scope>
    <source>
        <strain evidence="2">NZE10 / CBS 128990</strain>
    </source>
</reference>
<protein>
    <submittedName>
        <fullName evidence="1">Uncharacterized protein</fullName>
    </submittedName>
</protein>
<dbReference type="AlphaFoldDB" id="M2WKK6"/>
<evidence type="ECO:0000313" key="1">
    <source>
        <dbReference type="EMBL" id="EME39508.1"/>
    </source>
</evidence>
<evidence type="ECO:0000313" key="2">
    <source>
        <dbReference type="Proteomes" id="UP000016933"/>
    </source>
</evidence>
<sequence>MARYPTFDEYAKKGNYEDGIKRCDELLNRMPKDLQLLITKIQLQAVAGHDITPILEQLSAITPALRQLDDLIPIEAAVVDASKDVYPATLTAGPIVAKLWDNAARATTSPNDKLDLLTVRFQRAVLDDRLQDAQQALIATKVFQPKNRSIYMAHAAYTQLLSTSKDDLSSKLAIGLARKAVTEKFDEDLTLDVRVAGQIFALQGSEKDLESIKERQFRERKHVYETLKLSEPVNVATNGNVPSKDSDPAKMPPREWLDQEVTSLKDDFAKLAADCAASDVLKKFSANAVRLYHTAITSLDLGGRDRGAADSCFLAVSGLVNLYAELADTTYLLQAVYLAERLLKHNENIHEARLILVYLYMRLGLGSSAMRMFDSLSIKEIQFDTVGHTLFTRLSVTHPFRTLLVSGDWFEPHERTHKALGVYPRHEDKLSETEASIIGHGQTGMIFDLQELRKNLRTSYTRRLILLEHRRTARLTGKASAKNLSDVGPRKVAAWTNVHDNRDFNAAFDYGFNAESHLYGDGTIIIPGQKWLLHALATDTAWALAKGTQSPLVLDAENLATALAGTRRDGTRDIELLAGSLSLQLISILLAVRSGSSPSKDSIDTIITAVKALPISALTTTHDALTEHITDHYIYIDLLRTVLATCKNIKDNAEHIPMEVAELQSLARKLVGLLQNHVTEQISRLKASAVRARLLEDQELKEAVELFGDERLGQFAEAVVASAKEGWEGVLKITAL</sequence>
<accession>M2WKK6</accession>
<dbReference type="Pfam" id="PF09797">
    <property type="entry name" value="NatB_MDM20"/>
    <property type="match status" value="1"/>
</dbReference>
<dbReference type="HOGENOM" id="CLU_376833_0_0_1"/>
<gene>
    <name evidence="1" type="ORF">DOTSEDRAFT_180083</name>
</gene>
<name>M2WKK6_DOTSN</name>